<feature type="signal peptide" evidence="1">
    <location>
        <begin position="1"/>
        <end position="29"/>
    </location>
</feature>
<name>A0A1D3CRX7_9EIME</name>
<dbReference type="AlphaFoldDB" id="A0A1D3CRX7"/>
<keyword evidence="1" id="KW-0732">Signal</keyword>
<feature type="chain" id="PRO_5008913851" evidence="1">
    <location>
        <begin position="30"/>
        <end position="234"/>
    </location>
</feature>
<dbReference type="Proteomes" id="UP000095192">
    <property type="component" value="Unassembled WGS sequence"/>
</dbReference>
<evidence type="ECO:0000313" key="3">
    <source>
        <dbReference type="Proteomes" id="UP000095192"/>
    </source>
</evidence>
<protein>
    <submittedName>
        <fullName evidence="2">Uncharacterized protein</fullName>
    </submittedName>
</protein>
<gene>
    <name evidence="2" type="ORF">cyc_04192</name>
</gene>
<dbReference type="EMBL" id="JROU02002196">
    <property type="protein sequence ID" value="OEH73954.1"/>
    <property type="molecule type" value="Genomic_DNA"/>
</dbReference>
<dbReference type="VEuPathDB" id="ToxoDB:cyc_04192"/>
<evidence type="ECO:0000313" key="2">
    <source>
        <dbReference type="EMBL" id="OEH73954.1"/>
    </source>
</evidence>
<proteinExistence type="predicted"/>
<comment type="caution">
    <text evidence="2">The sequence shown here is derived from an EMBL/GenBank/DDBJ whole genome shotgun (WGS) entry which is preliminary data.</text>
</comment>
<reference evidence="2 3" key="1">
    <citation type="journal article" date="2016" name="BMC Genomics">
        <title>Comparative genomics reveals Cyclospora cayetanensis possesses coccidia-like metabolism and invasion components but unique surface antigens.</title>
        <authorList>
            <person name="Liu S."/>
            <person name="Wang L."/>
            <person name="Zheng H."/>
            <person name="Xu Z."/>
            <person name="Roellig D.M."/>
            <person name="Li N."/>
            <person name="Frace M.A."/>
            <person name="Tang K."/>
            <person name="Arrowood M.J."/>
            <person name="Moss D.M."/>
            <person name="Zhang L."/>
            <person name="Feng Y."/>
            <person name="Xiao L."/>
        </authorList>
    </citation>
    <scope>NUCLEOTIDE SEQUENCE [LARGE SCALE GENOMIC DNA]</scope>
    <source>
        <strain evidence="2 3">CHN_HEN01</strain>
    </source>
</reference>
<sequence length="234" mass="26353">MAGPNVVWRGLKSLLGLCIASCWIQRLMALGEDPIIDGPENDFGFTEASMQDVAMGSQGIQLEFSNPVILPGGSSLKISGMDAPAAFIVRVGDCMTFKLDVSQLLLRLHKQDDPYPETQFVYVLKRQENEKLDGTEFIEKGLGAEAYESHIWFRLSSDPTSDWRYFKSVYQPPVYYDRMDSTSLDPNNLDQASRDVYRHNRLEDRVEMECAVTLEGTVSPLLKTAVEDWSVPVF</sequence>
<keyword evidence="3" id="KW-1185">Reference proteome</keyword>
<organism evidence="2 3">
    <name type="scientific">Cyclospora cayetanensis</name>
    <dbReference type="NCBI Taxonomy" id="88456"/>
    <lineage>
        <taxon>Eukaryota</taxon>
        <taxon>Sar</taxon>
        <taxon>Alveolata</taxon>
        <taxon>Apicomplexa</taxon>
        <taxon>Conoidasida</taxon>
        <taxon>Coccidia</taxon>
        <taxon>Eucoccidiorida</taxon>
        <taxon>Eimeriorina</taxon>
        <taxon>Eimeriidae</taxon>
        <taxon>Cyclospora</taxon>
    </lineage>
</organism>
<accession>A0A1D3CRX7</accession>
<evidence type="ECO:0000256" key="1">
    <source>
        <dbReference type="SAM" id="SignalP"/>
    </source>
</evidence>
<dbReference type="InParanoid" id="A0A1D3CRX7"/>